<sequence length="103" mass="12437">MTEDVLKLRLFPCSLKEKAKMWLNKLSSNSIHSWEDMQRKFITKYFPPEKVNERRTALMTFREDQDELFHEAWERFKKFELGCPNYGQSQDMLMSLFYQGLSS</sequence>
<dbReference type="PANTHER" id="PTHR33223">
    <property type="entry name" value="CCHC-TYPE DOMAIN-CONTAINING PROTEIN"/>
    <property type="match status" value="1"/>
</dbReference>
<dbReference type="Proteomes" id="UP000238479">
    <property type="component" value="Chromosome 4"/>
</dbReference>
<evidence type="ECO:0000313" key="3">
    <source>
        <dbReference type="Proteomes" id="UP000238479"/>
    </source>
</evidence>
<evidence type="ECO:0000259" key="1">
    <source>
        <dbReference type="Pfam" id="PF03732"/>
    </source>
</evidence>
<proteinExistence type="predicted"/>
<feature type="domain" description="Retrotransposon gag" evidence="1">
    <location>
        <begin position="9"/>
        <end position="102"/>
    </location>
</feature>
<protein>
    <submittedName>
        <fullName evidence="2">Putative retrotransposon gag domain-containing protein</fullName>
    </submittedName>
</protein>
<dbReference type="Pfam" id="PF03732">
    <property type="entry name" value="Retrotrans_gag"/>
    <property type="match status" value="1"/>
</dbReference>
<dbReference type="EMBL" id="PDCK01000042">
    <property type="protein sequence ID" value="PRQ37733.1"/>
    <property type="molecule type" value="Genomic_DNA"/>
</dbReference>
<gene>
    <name evidence="2" type="ORF">RchiOBHm_Chr4g0405891</name>
</gene>
<dbReference type="PANTHER" id="PTHR33223:SF11">
    <property type="entry name" value="ELEMENT PROTEIN, PUTATIVE-RELATED"/>
    <property type="match status" value="1"/>
</dbReference>
<dbReference type="OMA" id="RMKITAI"/>
<dbReference type="AlphaFoldDB" id="A0A2P6QU72"/>
<dbReference type="InterPro" id="IPR005162">
    <property type="entry name" value="Retrotrans_gag_dom"/>
</dbReference>
<evidence type="ECO:0000313" key="2">
    <source>
        <dbReference type="EMBL" id="PRQ37733.1"/>
    </source>
</evidence>
<reference evidence="2 3" key="1">
    <citation type="journal article" date="2018" name="Nat. Genet.">
        <title>The Rosa genome provides new insights in the design of modern roses.</title>
        <authorList>
            <person name="Bendahmane M."/>
        </authorList>
    </citation>
    <scope>NUCLEOTIDE SEQUENCE [LARGE SCALE GENOMIC DNA]</scope>
    <source>
        <strain evidence="3">cv. Old Blush</strain>
    </source>
</reference>
<dbReference type="Gramene" id="PRQ37733">
    <property type="protein sequence ID" value="PRQ37733"/>
    <property type="gene ID" value="RchiOBHm_Chr4g0405891"/>
</dbReference>
<accession>A0A2P6QU72</accession>
<name>A0A2P6QU72_ROSCH</name>
<comment type="caution">
    <text evidence="2">The sequence shown here is derived from an EMBL/GenBank/DDBJ whole genome shotgun (WGS) entry which is preliminary data.</text>
</comment>
<organism evidence="2 3">
    <name type="scientific">Rosa chinensis</name>
    <name type="common">China rose</name>
    <dbReference type="NCBI Taxonomy" id="74649"/>
    <lineage>
        <taxon>Eukaryota</taxon>
        <taxon>Viridiplantae</taxon>
        <taxon>Streptophyta</taxon>
        <taxon>Embryophyta</taxon>
        <taxon>Tracheophyta</taxon>
        <taxon>Spermatophyta</taxon>
        <taxon>Magnoliopsida</taxon>
        <taxon>eudicotyledons</taxon>
        <taxon>Gunneridae</taxon>
        <taxon>Pentapetalae</taxon>
        <taxon>rosids</taxon>
        <taxon>fabids</taxon>
        <taxon>Rosales</taxon>
        <taxon>Rosaceae</taxon>
        <taxon>Rosoideae</taxon>
        <taxon>Rosoideae incertae sedis</taxon>
        <taxon>Rosa</taxon>
    </lineage>
</organism>
<keyword evidence="3" id="KW-1185">Reference proteome</keyword>